<reference evidence="2 3" key="1">
    <citation type="submission" date="2018-08" db="EMBL/GenBank/DDBJ databases">
        <title>Acidipila sp. 4G-K13, an acidobacterium isolated from forest soil.</title>
        <authorList>
            <person name="Gao Z.-H."/>
            <person name="Qiu L.-H."/>
        </authorList>
    </citation>
    <scope>NUCLEOTIDE SEQUENCE [LARGE SCALE GENOMIC DNA]</scope>
    <source>
        <strain evidence="2 3">4G-K13</strain>
    </source>
</reference>
<comment type="caution">
    <text evidence="2">The sequence shown here is derived from an EMBL/GenBank/DDBJ whole genome shotgun (WGS) entry which is preliminary data.</text>
</comment>
<evidence type="ECO:0000256" key="1">
    <source>
        <dbReference type="SAM" id="Phobius"/>
    </source>
</evidence>
<keyword evidence="3" id="KW-1185">Reference proteome</keyword>
<dbReference type="AlphaFoldDB" id="A0A372IQL1"/>
<feature type="transmembrane region" description="Helical" evidence="1">
    <location>
        <begin position="160"/>
        <end position="179"/>
    </location>
</feature>
<protein>
    <submittedName>
        <fullName evidence="2">Uncharacterized protein</fullName>
    </submittedName>
</protein>
<proteinExistence type="predicted"/>
<keyword evidence="1" id="KW-0812">Transmembrane</keyword>
<accession>A0A372IQL1</accession>
<organism evidence="2 3">
    <name type="scientific">Paracidobacterium acidisoli</name>
    <dbReference type="NCBI Taxonomy" id="2303751"/>
    <lineage>
        <taxon>Bacteria</taxon>
        <taxon>Pseudomonadati</taxon>
        <taxon>Acidobacteriota</taxon>
        <taxon>Terriglobia</taxon>
        <taxon>Terriglobales</taxon>
        <taxon>Acidobacteriaceae</taxon>
        <taxon>Paracidobacterium</taxon>
    </lineage>
</organism>
<keyword evidence="1" id="KW-1133">Transmembrane helix</keyword>
<dbReference type="Proteomes" id="UP000264702">
    <property type="component" value="Unassembled WGS sequence"/>
</dbReference>
<gene>
    <name evidence="2" type="ORF">D0Y96_10805</name>
</gene>
<name>A0A372IQL1_9BACT</name>
<keyword evidence="1" id="KW-0472">Membrane</keyword>
<sequence>MQSGQLDEEPFALRTESLVSRENEVRHHVYQIFASRAFNRSRRSCEFLQHLVDKTLAGELDELKERMIGMQLFGRDPSYDTGEDAIVRVTATDVRRRLKRFYDGVETGIRLELQPGSYIIELIEQAAESRAPEVIDPPSPSQPAEALSQPAPKRSVWRRFLLIAAALTVLGLLPVVYHYRMQSAKTDRLPWSVMLPRRGELKIVLSDPDIVALEGVVGNEISLSDYAGHHYVPEQQLLDHPSRVIERLFKGNNVPVIDARFALGVRGLLPSSPIEMYRARVLQSQDFKTEDNFILLGSPLSNPWVSLFQDQLDFYFQYDPARHGEIIYNRHAEHGEAPVYVPTTPGWGTGEAFAIIALLANENQTGHILILAGSNSVATEAAYRLATDVDSIVQVLHEHGLNVYDRNAQFEILLRVNTMASSLNTFDVVACHRLSRVAL</sequence>
<evidence type="ECO:0000313" key="3">
    <source>
        <dbReference type="Proteomes" id="UP000264702"/>
    </source>
</evidence>
<dbReference type="EMBL" id="QVQT01000003">
    <property type="protein sequence ID" value="RFU17168.1"/>
    <property type="molecule type" value="Genomic_DNA"/>
</dbReference>
<evidence type="ECO:0000313" key="2">
    <source>
        <dbReference type="EMBL" id="RFU17168.1"/>
    </source>
</evidence>